<gene>
    <name evidence="1" type="ORF">F6J89_10325</name>
</gene>
<reference evidence="1" key="1">
    <citation type="submission" date="2019-11" db="EMBL/GenBank/DDBJ databases">
        <title>Genomic insights into an expanded diversity of filamentous marine cyanobacteria reveals the extraordinary biosynthetic potential of Moorea and Okeania.</title>
        <authorList>
            <person name="Ferreira Leao T."/>
            <person name="Wang M."/>
            <person name="Moss N."/>
            <person name="Da Silva R."/>
            <person name="Sanders J."/>
            <person name="Nurk S."/>
            <person name="Gurevich A."/>
            <person name="Humphrey G."/>
            <person name="Reher R."/>
            <person name="Zhu Q."/>
            <person name="Belda-Ferre P."/>
            <person name="Glukhov E."/>
            <person name="Rex R."/>
            <person name="Dorrestein P.C."/>
            <person name="Knight R."/>
            <person name="Pevzner P."/>
            <person name="Gerwick W.H."/>
            <person name="Gerwick L."/>
        </authorList>
    </citation>
    <scope>NUCLEOTIDE SEQUENCE</scope>
    <source>
        <strain evidence="1">SIO1C4</strain>
    </source>
</reference>
<organism evidence="1">
    <name type="scientific">Symploca sp. SIO1C4</name>
    <dbReference type="NCBI Taxonomy" id="2607765"/>
    <lineage>
        <taxon>Bacteria</taxon>
        <taxon>Bacillati</taxon>
        <taxon>Cyanobacteriota</taxon>
        <taxon>Cyanophyceae</taxon>
        <taxon>Coleofasciculales</taxon>
        <taxon>Coleofasciculaceae</taxon>
        <taxon>Symploca</taxon>
    </lineage>
</organism>
<sequence length="81" mass="8841">MPCRSESYRTLIKYQQANIFKFTCQLKVLIHNNRITEDNIEGNHVAQTGDSAAILAPINFGALNALSDAEPPGKDVVLPTG</sequence>
<accession>A0A6B3NED8</accession>
<proteinExistence type="predicted"/>
<comment type="caution">
    <text evidence="1">The sequence shown here is derived from an EMBL/GenBank/DDBJ whole genome shotgun (WGS) entry which is preliminary data.</text>
</comment>
<dbReference type="EMBL" id="JAAHFQ010000160">
    <property type="protein sequence ID" value="NER28011.1"/>
    <property type="molecule type" value="Genomic_DNA"/>
</dbReference>
<evidence type="ECO:0000313" key="1">
    <source>
        <dbReference type="EMBL" id="NER28011.1"/>
    </source>
</evidence>
<protein>
    <submittedName>
        <fullName evidence="1">Uncharacterized protein</fullName>
    </submittedName>
</protein>
<name>A0A6B3NED8_9CYAN</name>
<dbReference type="AlphaFoldDB" id="A0A6B3NED8"/>